<reference evidence="2 3" key="1">
    <citation type="journal article" date="2016" name="Nat. Commun.">
        <title>Thousands of microbial genomes shed light on interconnected biogeochemical processes in an aquifer system.</title>
        <authorList>
            <person name="Anantharaman K."/>
            <person name="Brown C.T."/>
            <person name="Hug L.A."/>
            <person name="Sharon I."/>
            <person name="Castelle C.J."/>
            <person name="Probst A.J."/>
            <person name="Thomas B.C."/>
            <person name="Singh A."/>
            <person name="Wilkins M.J."/>
            <person name="Karaoz U."/>
            <person name="Brodie E.L."/>
            <person name="Williams K.H."/>
            <person name="Hubbard S.S."/>
            <person name="Banfield J.F."/>
        </authorList>
    </citation>
    <scope>NUCLEOTIDE SEQUENCE [LARGE SCALE GENOMIC DNA]</scope>
</reference>
<gene>
    <name evidence="2" type="ORF">A2569_02100</name>
</gene>
<dbReference type="Proteomes" id="UP000177090">
    <property type="component" value="Unassembled WGS sequence"/>
</dbReference>
<keyword evidence="1" id="KW-0472">Membrane</keyword>
<dbReference type="EMBL" id="MHTL01000012">
    <property type="protein sequence ID" value="OHA60543.1"/>
    <property type="molecule type" value="Genomic_DNA"/>
</dbReference>
<comment type="caution">
    <text evidence="2">The sequence shown here is derived from an EMBL/GenBank/DDBJ whole genome shotgun (WGS) entry which is preliminary data.</text>
</comment>
<evidence type="ECO:0000256" key="1">
    <source>
        <dbReference type="SAM" id="Phobius"/>
    </source>
</evidence>
<dbReference type="STRING" id="1802440.A2569_02100"/>
<evidence type="ECO:0000313" key="2">
    <source>
        <dbReference type="EMBL" id="OHA60543.1"/>
    </source>
</evidence>
<dbReference type="AlphaFoldDB" id="A0A1G2QJG3"/>
<organism evidence="2 3">
    <name type="scientific">Candidatus Vogelbacteria bacterium RIFOXYD1_FULL_51_18</name>
    <dbReference type="NCBI Taxonomy" id="1802440"/>
    <lineage>
        <taxon>Bacteria</taxon>
        <taxon>Candidatus Vogeliibacteriota</taxon>
    </lineage>
</organism>
<name>A0A1G2QJG3_9BACT</name>
<keyword evidence="1" id="KW-1133">Transmembrane helix</keyword>
<protein>
    <submittedName>
        <fullName evidence="2">Uncharacterized protein</fullName>
    </submittedName>
</protein>
<accession>A0A1G2QJG3</accession>
<keyword evidence="1" id="KW-0812">Transmembrane</keyword>
<sequence>METLTRRTTSMSILLVVSVIIFLVSAGAYVGALVYHRILYKEINDECAGNTCGFKAALIRAQSEVRMDLVEDIKRMERKIDLAEQIVHGHTSLVPIFKRLEQTTVRSVQYASFSFGREGVTVSGKAKDYDAVAQQQDLYQKELKGALTSYTLSDFTEEEKGGVTFKAMLVFNPEIIKYSYTASTTPAATATSTATSTTP</sequence>
<proteinExistence type="predicted"/>
<evidence type="ECO:0000313" key="3">
    <source>
        <dbReference type="Proteomes" id="UP000177090"/>
    </source>
</evidence>
<feature type="transmembrane region" description="Helical" evidence="1">
    <location>
        <begin position="12"/>
        <end position="35"/>
    </location>
</feature>